<dbReference type="SUPFAM" id="SSF51430">
    <property type="entry name" value="NAD(P)-linked oxidoreductase"/>
    <property type="match status" value="1"/>
</dbReference>
<dbReference type="InterPro" id="IPR023210">
    <property type="entry name" value="NADP_OxRdtase_dom"/>
</dbReference>
<feature type="domain" description="NADP-dependent oxidoreductase" evidence="1">
    <location>
        <begin position="42"/>
        <end position="85"/>
    </location>
</feature>
<accession>T0ZCS0</accession>
<name>T0ZCS0_9ZZZZ</name>
<dbReference type="InterPro" id="IPR036812">
    <property type="entry name" value="NAD(P)_OxRdtase_dom_sf"/>
</dbReference>
<reference evidence="2" key="1">
    <citation type="submission" date="2013-08" db="EMBL/GenBank/DDBJ databases">
        <authorList>
            <person name="Mendez C."/>
            <person name="Richter M."/>
            <person name="Ferrer M."/>
            <person name="Sanchez J."/>
        </authorList>
    </citation>
    <scope>NUCLEOTIDE SEQUENCE</scope>
</reference>
<evidence type="ECO:0000259" key="1">
    <source>
        <dbReference type="Pfam" id="PF00248"/>
    </source>
</evidence>
<dbReference type="Pfam" id="PF00248">
    <property type="entry name" value="Aldo_ket_red"/>
    <property type="match status" value="1"/>
</dbReference>
<proteinExistence type="predicted"/>
<protein>
    <submittedName>
        <fullName evidence="2">Aldo/keto reductase</fullName>
    </submittedName>
</protein>
<gene>
    <name evidence="2" type="ORF">B2A_09070</name>
</gene>
<dbReference type="Gene3D" id="3.20.20.100">
    <property type="entry name" value="NADP-dependent oxidoreductase domain"/>
    <property type="match status" value="1"/>
</dbReference>
<comment type="caution">
    <text evidence="2">The sequence shown here is derived from an EMBL/GenBank/DDBJ whole genome shotgun (WGS) entry which is preliminary data.</text>
</comment>
<evidence type="ECO:0000313" key="2">
    <source>
        <dbReference type="EMBL" id="EQD45956.1"/>
    </source>
</evidence>
<dbReference type="AlphaFoldDB" id="T0ZCS0"/>
<reference evidence="2" key="2">
    <citation type="journal article" date="2014" name="ISME J.">
        <title>Microbial stratification in low pH oxic and suboxic macroscopic growths along an acid mine drainage.</title>
        <authorList>
            <person name="Mendez-Garcia C."/>
            <person name="Mesa V."/>
            <person name="Sprenger R.R."/>
            <person name="Richter M."/>
            <person name="Diez M.S."/>
            <person name="Solano J."/>
            <person name="Bargiela R."/>
            <person name="Golyshina O.V."/>
            <person name="Manteca A."/>
            <person name="Ramos J.L."/>
            <person name="Gallego J.R."/>
            <person name="Llorente I."/>
            <person name="Martins Dos Santos V.A."/>
            <person name="Jensen O.N."/>
            <person name="Pelaez A.I."/>
            <person name="Sanchez J."/>
            <person name="Ferrer M."/>
        </authorList>
    </citation>
    <scope>NUCLEOTIDE SEQUENCE</scope>
</reference>
<dbReference type="PANTHER" id="PTHR43638">
    <property type="entry name" value="OXIDOREDUCTASE, ALDO/KETO REDUCTASE FAMILY PROTEIN"/>
    <property type="match status" value="1"/>
</dbReference>
<organism evidence="2">
    <name type="scientific">mine drainage metagenome</name>
    <dbReference type="NCBI Taxonomy" id="410659"/>
    <lineage>
        <taxon>unclassified sequences</taxon>
        <taxon>metagenomes</taxon>
        <taxon>ecological metagenomes</taxon>
    </lineage>
</organism>
<dbReference type="PANTHER" id="PTHR43638:SF3">
    <property type="entry name" value="ALDEHYDE REDUCTASE"/>
    <property type="match status" value="1"/>
</dbReference>
<sequence length="85" mass="9456">MELNEFGRTGFKASLFGMGTYYDPGWIAVAKLLRMQPRSEVHLKAINTGLDQGINFIDTAEIYGTESLIAKAISGRKRDEIFIAT</sequence>
<dbReference type="EMBL" id="AUZZ01006544">
    <property type="protein sequence ID" value="EQD45956.1"/>
    <property type="molecule type" value="Genomic_DNA"/>
</dbReference>
<feature type="non-terminal residue" evidence="2">
    <location>
        <position position="85"/>
    </location>
</feature>